<evidence type="ECO:0000313" key="3">
    <source>
        <dbReference type="Proteomes" id="UP000219612"/>
    </source>
</evidence>
<protein>
    <recommendedName>
        <fullName evidence="4">HEAT repeat-containing protein</fullName>
    </recommendedName>
</protein>
<sequence length="489" mass="51700">MLPAVTSWNRLLKRLDSPKAATRAAALRAAGERCDSDRSAAVWLAPLIGDALDDGDRGVREAALEALTNLGEASRQFTPVFRRVAGGAELGAVLRRVGEGAEAGPVVRRVGEGAAVEPEDGDPGARVGSAGEDGAAGVAPAGFGGPSMADRAMGALQRLGDPAWVHVLCDAAAAGREPPGIGVEARLTPEVLAAVRGRLGAEPERVGRLAWRLERWAGEEWALERRWGADVASAVPELIAARRHDPEAVAAALLAIGHDDPAGLPSLIERVARRYDLCAAVAIWRMTGDAQPAHELLRAFLRRAREVPRSGLDVIDRLGIALVPLEATAREHLTGRAAASVPERNAQVLAARIVAVLGDPAAIVDTLRAVLRAGEAPGKHAALVAGDFRLDLRDELRALLTDLWCAAEAAGALARMGEPVEEALVPDRLAVVLELRRADAIPLLERLAGEHDATRDIWDDELRRSRIRAVVGELRAYGEMGLLEKGAQG</sequence>
<keyword evidence="3" id="KW-1185">Reference proteome</keyword>
<evidence type="ECO:0000256" key="1">
    <source>
        <dbReference type="SAM" id="MobiDB-lite"/>
    </source>
</evidence>
<proteinExistence type="predicted"/>
<dbReference type="InterPro" id="IPR011989">
    <property type="entry name" value="ARM-like"/>
</dbReference>
<reference evidence="2 3" key="1">
    <citation type="submission" date="2017-09" db="EMBL/GenBank/DDBJ databases">
        <authorList>
            <person name="Ehlers B."/>
            <person name="Leendertz F.H."/>
        </authorList>
    </citation>
    <scope>NUCLEOTIDE SEQUENCE [LARGE SCALE GENOMIC DNA]</scope>
    <source>
        <strain evidence="2 3">CGMCC 4.6857</strain>
    </source>
</reference>
<dbReference type="Proteomes" id="UP000219612">
    <property type="component" value="Unassembled WGS sequence"/>
</dbReference>
<dbReference type="AlphaFoldDB" id="A0A285KKY7"/>
<dbReference type="SUPFAM" id="SSF48371">
    <property type="entry name" value="ARM repeat"/>
    <property type="match status" value="1"/>
</dbReference>
<dbReference type="InterPro" id="IPR016024">
    <property type="entry name" value="ARM-type_fold"/>
</dbReference>
<accession>A0A285KKY7</accession>
<feature type="region of interest" description="Disordered" evidence="1">
    <location>
        <begin position="115"/>
        <end position="142"/>
    </location>
</feature>
<evidence type="ECO:0008006" key="4">
    <source>
        <dbReference type="Google" id="ProtNLM"/>
    </source>
</evidence>
<name>A0A285KKY7_9ACTN</name>
<dbReference type="Gene3D" id="1.25.10.10">
    <property type="entry name" value="Leucine-rich Repeat Variant"/>
    <property type="match status" value="1"/>
</dbReference>
<gene>
    <name evidence="2" type="ORF">SAMN05421748_14619</name>
</gene>
<organism evidence="2 3">
    <name type="scientific">Paractinoplanes atraurantiacus</name>
    <dbReference type="NCBI Taxonomy" id="1036182"/>
    <lineage>
        <taxon>Bacteria</taxon>
        <taxon>Bacillati</taxon>
        <taxon>Actinomycetota</taxon>
        <taxon>Actinomycetes</taxon>
        <taxon>Micromonosporales</taxon>
        <taxon>Micromonosporaceae</taxon>
        <taxon>Paractinoplanes</taxon>
    </lineage>
</organism>
<evidence type="ECO:0000313" key="2">
    <source>
        <dbReference type="EMBL" id="SNY73280.1"/>
    </source>
</evidence>
<dbReference type="EMBL" id="OBDY01000046">
    <property type="protein sequence ID" value="SNY73280.1"/>
    <property type="molecule type" value="Genomic_DNA"/>
</dbReference>